<sequence length="209" mass="21890">MSVRDPQTGPDDQMCPDHPRAEPASMTAALVGLGGSIGDDDQLTALLDRVVDVAREMIRGVDAAAIAVELGGRTHTATHTHETVHSPVLVAPLVAFGQPLGALTLYAREPAGLVAVDTDAVALLTTTVGRAIGDFARFRSALDVADALRAALHNRAPIEQAKGIIMAEHGIGADEAFGLLRARSQNSNRRVRDIAAELIAQRTGGRTPT</sequence>
<keyword evidence="4" id="KW-1185">Reference proteome</keyword>
<proteinExistence type="predicted"/>
<reference evidence="4" key="1">
    <citation type="journal article" date="2019" name="Int. J. Syst. Evol. Microbiol.">
        <title>The Global Catalogue of Microorganisms (GCM) 10K type strain sequencing project: providing services to taxonomists for standard genome sequencing and annotation.</title>
        <authorList>
            <consortium name="The Broad Institute Genomics Platform"/>
            <consortium name="The Broad Institute Genome Sequencing Center for Infectious Disease"/>
            <person name="Wu L."/>
            <person name="Ma J."/>
        </authorList>
    </citation>
    <scope>NUCLEOTIDE SEQUENCE [LARGE SCALE GENOMIC DNA]</scope>
    <source>
        <strain evidence="4">CCUG 50873</strain>
    </source>
</reference>
<dbReference type="Pfam" id="PF03861">
    <property type="entry name" value="ANTAR"/>
    <property type="match status" value="1"/>
</dbReference>
<dbReference type="Gene3D" id="1.10.10.10">
    <property type="entry name" value="Winged helix-like DNA-binding domain superfamily/Winged helix DNA-binding domain"/>
    <property type="match status" value="1"/>
</dbReference>
<accession>A0ABW3G2D0</accession>
<protein>
    <submittedName>
        <fullName evidence="3">ANTAR domain-containing response regulator</fullName>
    </submittedName>
</protein>
<dbReference type="PROSITE" id="PS50921">
    <property type="entry name" value="ANTAR"/>
    <property type="match status" value="1"/>
</dbReference>
<dbReference type="SUPFAM" id="SSF52172">
    <property type="entry name" value="CheY-like"/>
    <property type="match status" value="1"/>
</dbReference>
<dbReference type="SMART" id="SM01012">
    <property type="entry name" value="ANTAR"/>
    <property type="match status" value="1"/>
</dbReference>
<comment type="caution">
    <text evidence="3">The sequence shown here is derived from an EMBL/GenBank/DDBJ whole genome shotgun (WGS) entry which is preliminary data.</text>
</comment>
<dbReference type="Proteomes" id="UP001597068">
    <property type="component" value="Unassembled WGS sequence"/>
</dbReference>
<evidence type="ECO:0000259" key="2">
    <source>
        <dbReference type="PROSITE" id="PS50921"/>
    </source>
</evidence>
<dbReference type="RefSeq" id="WP_253647398.1">
    <property type="nucleotide sequence ID" value="NZ_BAAAMO010000002.1"/>
</dbReference>
<gene>
    <name evidence="3" type="ORF">ACFQ04_02400</name>
</gene>
<evidence type="ECO:0000313" key="4">
    <source>
        <dbReference type="Proteomes" id="UP001597068"/>
    </source>
</evidence>
<name>A0ABW3G2D0_9NOCA</name>
<dbReference type="EMBL" id="JBHTIL010000001">
    <property type="protein sequence ID" value="MFD0924580.1"/>
    <property type="molecule type" value="Genomic_DNA"/>
</dbReference>
<dbReference type="InterPro" id="IPR011006">
    <property type="entry name" value="CheY-like_superfamily"/>
</dbReference>
<evidence type="ECO:0000256" key="1">
    <source>
        <dbReference type="SAM" id="MobiDB-lite"/>
    </source>
</evidence>
<dbReference type="InterPro" id="IPR036388">
    <property type="entry name" value="WH-like_DNA-bd_sf"/>
</dbReference>
<organism evidence="3 4">
    <name type="scientific">Williamsia deligens</name>
    <dbReference type="NCBI Taxonomy" id="321325"/>
    <lineage>
        <taxon>Bacteria</taxon>
        <taxon>Bacillati</taxon>
        <taxon>Actinomycetota</taxon>
        <taxon>Actinomycetes</taxon>
        <taxon>Mycobacteriales</taxon>
        <taxon>Nocardiaceae</taxon>
        <taxon>Williamsia</taxon>
    </lineage>
</organism>
<dbReference type="InterPro" id="IPR005561">
    <property type="entry name" value="ANTAR"/>
</dbReference>
<evidence type="ECO:0000313" key="3">
    <source>
        <dbReference type="EMBL" id="MFD0924580.1"/>
    </source>
</evidence>
<feature type="domain" description="ANTAR" evidence="2">
    <location>
        <begin position="138"/>
        <end position="199"/>
    </location>
</feature>
<feature type="region of interest" description="Disordered" evidence="1">
    <location>
        <begin position="1"/>
        <end position="21"/>
    </location>
</feature>